<dbReference type="PANTHER" id="PTHR11054:SF0">
    <property type="entry name" value="6-PHOSPHOGLUCONOLACTONASE"/>
    <property type="match status" value="1"/>
</dbReference>
<dbReference type="GO" id="GO:0017057">
    <property type="term" value="F:6-phosphogluconolactonase activity"/>
    <property type="evidence" value="ECO:0007669"/>
    <property type="project" value="UniProtKB-EC"/>
</dbReference>
<keyword evidence="7 9" id="KW-0378">Hydrolase</keyword>
<evidence type="ECO:0000256" key="6">
    <source>
        <dbReference type="ARBA" id="ARBA00020337"/>
    </source>
</evidence>
<organism evidence="9 10">
    <name type="scientific">Ollibium composti</name>
    <dbReference type="NCBI Taxonomy" id="2675109"/>
    <lineage>
        <taxon>Bacteria</taxon>
        <taxon>Pseudomonadati</taxon>
        <taxon>Pseudomonadota</taxon>
        <taxon>Alphaproteobacteria</taxon>
        <taxon>Hyphomicrobiales</taxon>
        <taxon>Phyllobacteriaceae</taxon>
        <taxon>Ollibium</taxon>
    </lineage>
</organism>
<evidence type="ECO:0000256" key="3">
    <source>
        <dbReference type="ARBA" id="ARBA00004961"/>
    </source>
</evidence>
<gene>
    <name evidence="7 9" type="primary">pgl</name>
    <name evidence="9" type="ORF">E6C48_04770</name>
</gene>
<dbReference type="Gene3D" id="3.40.50.1360">
    <property type="match status" value="1"/>
</dbReference>
<dbReference type="Pfam" id="PF01182">
    <property type="entry name" value="Glucosamine_iso"/>
    <property type="match status" value="1"/>
</dbReference>
<dbReference type="PANTHER" id="PTHR11054">
    <property type="entry name" value="6-PHOSPHOGLUCONOLACTONASE"/>
    <property type="match status" value="1"/>
</dbReference>
<evidence type="ECO:0000259" key="8">
    <source>
        <dbReference type="Pfam" id="PF01182"/>
    </source>
</evidence>
<dbReference type="EMBL" id="SSNY01000002">
    <property type="protein sequence ID" value="THF58965.1"/>
    <property type="molecule type" value="Genomic_DNA"/>
</dbReference>
<evidence type="ECO:0000256" key="4">
    <source>
        <dbReference type="ARBA" id="ARBA00010662"/>
    </source>
</evidence>
<dbReference type="SUPFAM" id="SSF100950">
    <property type="entry name" value="NagB/RpiA/CoA transferase-like"/>
    <property type="match status" value="1"/>
</dbReference>
<evidence type="ECO:0000256" key="7">
    <source>
        <dbReference type="RuleBase" id="RU365095"/>
    </source>
</evidence>
<accession>A0ABY2QAR0</accession>
<comment type="pathway">
    <text evidence="3 7">Carbohydrate degradation; pentose phosphate pathway; D-ribulose 5-phosphate from D-glucose 6-phosphate (oxidative stage): step 2/3.</text>
</comment>
<evidence type="ECO:0000313" key="10">
    <source>
        <dbReference type="Proteomes" id="UP000306441"/>
    </source>
</evidence>
<comment type="function">
    <text evidence="2 7">Hydrolysis of 6-phosphogluconolactone to 6-phosphogluconate.</text>
</comment>
<reference evidence="9 10" key="1">
    <citation type="submission" date="2019-04" db="EMBL/GenBank/DDBJ databases">
        <title>Mesorhizobium composti sp. nov., isolated from compost.</title>
        <authorList>
            <person name="Lin S.-Y."/>
            <person name="Hameed A."/>
            <person name="Hsieh Y.-T."/>
            <person name="Young C.-C."/>
        </authorList>
    </citation>
    <scope>NUCLEOTIDE SEQUENCE [LARGE SCALE GENOMIC DNA]</scope>
    <source>
        <strain evidence="9 10">CC-YTH430</strain>
    </source>
</reference>
<dbReference type="EC" id="3.1.1.31" evidence="5 7"/>
<dbReference type="InterPro" id="IPR006148">
    <property type="entry name" value="Glc/Gal-6P_isomerase"/>
</dbReference>
<name>A0ABY2QAR0_9HYPH</name>
<keyword evidence="10" id="KW-1185">Reference proteome</keyword>
<proteinExistence type="inferred from homology"/>
<evidence type="ECO:0000256" key="1">
    <source>
        <dbReference type="ARBA" id="ARBA00000832"/>
    </source>
</evidence>
<protein>
    <recommendedName>
        <fullName evidence="6 7">6-phosphogluconolactonase</fullName>
        <shortName evidence="7">6PGL</shortName>
        <ecNumber evidence="5 7">3.1.1.31</ecNumber>
    </recommendedName>
</protein>
<sequence>MAREQLSAMTESFHWNEFADREALAEALAGRIAGLLSAAVERRGTALLAVSGGTTPARLFEVLSNQPIAWDRVTVTLVDERFVPPSSPRSNAALVTAKLLQGRAAAARFLPLFRRGETLDEAAADGDREIAALPLPFDVVILGMGGDGHTASFFPDALELPALLDPENSLALMPVHADSAGEPRLTLTLPRIVAAGFLALHIEGDEKRATFDKAMSNGATGKGPQLPIHAVLDASPRPVEVYWAP</sequence>
<comment type="caution">
    <text evidence="9">The sequence shown here is derived from an EMBL/GenBank/DDBJ whole genome shotgun (WGS) entry which is preliminary data.</text>
</comment>
<dbReference type="Proteomes" id="UP000306441">
    <property type="component" value="Unassembled WGS sequence"/>
</dbReference>
<dbReference type="NCBIfam" id="TIGR01198">
    <property type="entry name" value="pgl"/>
    <property type="match status" value="1"/>
</dbReference>
<dbReference type="InterPro" id="IPR039104">
    <property type="entry name" value="6PGL"/>
</dbReference>
<dbReference type="CDD" id="cd01400">
    <property type="entry name" value="6PGL"/>
    <property type="match status" value="1"/>
</dbReference>
<feature type="domain" description="Glucosamine/galactosamine-6-phosphate isomerase" evidence="8">
    <location>
        <begin position="20"/>
        <end position="233"/>
    </location>
</feature>
<dbReference type="InterPro" id="IPR005900">
    <property type="entry name" value="6-phosphogluconolactonase_DevB"/>
</dbReference>
<evidence type="ECO:0000256" key="2">
    <source>
        <dbReference type="ARBA" id="ARBA00002681"/>
    </source>
</evidence>
<dbReference type="RefSeq" id="WP_136354567.1">
    <property type="nucleotide sequence ID" value="NZ_SSNY01000002.1"/>
</dbReference>
<evidence type="ECO:0000313" key="9">
    <source>
        <dbReference type="EMBL" id="THF58965.1"/>
    </source>
</evidence>
<dbReference type="InterPro" id="IPR037171">
    <property type="entry name" value="NagB/RpiA_transferase-like"/>
</dbReference>
<comment type="similarity">
    <text evidence="4 7">Belongs to the glucosamine/galactosamine-6-phosphate isomerase family. 6-phosphogluconolactonase subfamily.</text>
</comment>
<comment type="catalytic activity">
    <reaction evidence="1 7">
        <text>6-phospho-D-glucono-1,5-lactone + H2O = 6-phospho-D-gluconate + H(+)</text>
        <dbReference type="Rhea" id="RHEA:12556"/>
        <dbReference type="ChEBI" id="CHEBI:15377"/>
        <dbReference type="ChEBI" id="CHEBI:15378"/>
        <dbReference type="ChEBI" id="CHEBI:57955"/>
        <dbReference type="ChEBI" id="CHEBI:58759"/>
        <dbReference type="EC" id="3.1.1.31"/>
    </reaction>
</comment>
<evidence type="ECO:0000256" key="5">
    <source>
        <dbReference type="ARBA" id="ARBA00013198"/>
    </source>
</evidence>